<dbReference type="Proteomes" id="UP000838756">
    <property type="component" value="Unassembled WGS sequence"/>
</dbReference>
<feature type="non-terminal residue" evidence="1">
    <location>
        <position position="1"/>
    </location>
</feature>
<gene>
    <name evidence="1" type="primary">jg22339</name>
    <name evidence="1" type="ORF">PAEG_LOCUS1306</name>
</gene>
<dbReference type="AlphaFoldDB" id="A0A8S4QFD9"/>
<sequence length="48" mass="5243">MAQSKVVIDAEVPQSLLDKAIVLKVLGHERTLTYCGGKQGSLPRPYTM</sequence>
<comment type="caution">
    <text evidence="1">The sequence shown here is derived from an EMBL/GenBank/DDBJ whole genome shotgun (WGS) entry which is preliminary data.</text>
</comment>
<reference evidence="1" key="1">
    <citation type="submission" date="2022-03" db="EMBL/GenBank/DDBJ databases">
        <authorList>
            <person name="Lindestad O."/>
        </authorList>
    </citation>
    <scope>NUCLEOTIDE SEQUENCE</scope>
</reference>
<protein>
    <submittedName>
        <fullName evidence="1">Jg22339 protein</fullName>
    </submittedName>
</protein>
<keyword evidence="2" id="KW-1185">Reference proteome</keyword>
<accession>A0A8S4QFD9</accession>
<evidence type="ECO:0000313" key="2">
    <source>
        <dbReference type="Proteomes" id="UP000838756"/>
    </source>
</evidence>
<organism evidence="1 2">
    <name type="scientific">Pararge aegeria aegeria</name>
    <dbReference type="NCBI Taxonomy" id="348720"/>
    <lineage>
        <taxon>Eukaryota</taxon>
        <taxon>Metazoa</taxon>
        <taxon>Ecdysozoa</taxon>
        <taxon>Arthropoda</taxon>
        <taxon>Hexapoda</taxon>
        <taxon>Insecta</taxon>
        <taxon>Pterygota</taxon>
        <taxon>Neoptera</taxon>
        <taxon>Endopterygota</taxon>
        <taxon>Lepidoptera</taxon>
        <taxon>Glossata</taxon>
        <taxon>Ditrysia</taxon>
        <taxon>Papilionoidea</taxon>
        <taxon>Nymphalidae</taxon>
        <taxon>Satyrinae</taxon>
        <taxon>Satyrini</taxon>
        <taxon>Parargina</taxon>
        <taxon>Pararge</taxon>
    </lineage>
</organism>
<name>A0A8S4QFD9_9NEOP</name>
<proteinExistence type="predicted"/>
<dbReference type="EMBL" id="CAKXAJ010004523">
    <property type="protein sequence ID" value="CAH2208779.1"/>
    <property type="molecule type" value="Genomic_DNA"/>
</dbReference>
<evidence type="ECO:0000313" key="1">
    <source>
        <dbReference type="EMBL" id="CAH2208779.1"/>
    </source>
</evidence>